<dbReference type="GO" id="GO:0008270">
    <property type="term" value="F:zinc ion binding"/>
    <property type="evidence" value="ECO:0007669"/>
    <property type="project" value="UniProtKB-KW"/>
</dbReference>
<evidence type="ECO:0008006" key="8">
    <source>
        <dbReference type="Google" id="ProtNLM"/>
    </source>
</evidence>
<keyword evidence="4" id="KW-0862">Zinc</keyword>
<gene>
    <name evidence="6" type="ORF">MARPO_0001s0572</name>
</gene>
<keyword evidence="3" id="KW-0863">Zinc-finger</keyword>
<dbReference type="Proteomes" id="UP000244005">
    <property type="component" value="Unassembled WGS sequence"/>
</dbReference>
<evidence type="ECO:0000256" key="5">
    <source>
        <dbReference type="ARBA" id="ARBA00023242"/>
    </source>
</evidence>
<dbReference type="EMBL" id="KZ772673">
    <property type="protein sequence ID" value="PTQ50691.1"/>
    <property type="molecule type" value="Genomic_DNA"/>
</dbReference>
<keyword evidence="7" id="KW-1185">Reference proteome</keyword>
<dbReference type="GO" id="GO:0005634">
    <property type="term" value="C:nucleus"/>
    <property type="evidence" value="ECO:0000318"/>
    <property type="project" value="GO_Central"/>
</dbReference>
<comment type="subcellular location">
    <subcellularLocation>
        <location evidence="1">Nucleus</location>
    </subcellularLocation>
</comment>
<evidence type="ECO:0000256" key="4">
    <source>
        <dbReference type="ARBA" id="ARBA00022833"/>
    </source>
</evidence>
<name>A0A2R6XX54_MARPO</name>
<evidence type="ECO:0000313" key="6">
    <source>
        <dbReference type="EMBL" id="PTQ50691.1"/>
    </source>
</evidence>
<reference evidence="7" key="1">
    <citation type="journal article" date="2017" name="Cell">
        <title>Insights into land plant evolution garnered from the Marchantia polymorpha genome.</title>
        <authorList>
            <person name="Bowman J.L."/>
            <person name="Kohchi T."/>
            <person name="Yamato K.T."/>
            <person name="Jenkins J."/>
            <person name="Shu S."/>
            <person name="Ishizaki K."/>
            <person name="Yamaoka S."/>
            <person name="Nishihama R."/>
            <person name="Nakamura Y."/>
            <person name="Berger F."/>
            <person name="Adam C."/>
            <person name="Aki S.S."/>
            <person name="Althoff F."/>
            <person name="Araki T."/>
            <person name="Arteaga-Vazquez M.A."/>
            <person name="Balasubrmanian S."/>
            <person name="Barry K."/>
            <person name="Bauer D."/>
            <person name="Boehm C.R."/>
            <person name="Briginshaw L."/>
            <person name="Caballero-Perez J."/>
            <person name="Catarino B."/>
            <person name="Chen F."/>
            <person name="Chiyoda S."/>
            <person name="Chovatia M."/>
            <person name="Davies K.M."/>
            <person name="Delmans M."/>
            <person name="Demura T."/>
            <person name="Dierschke T."/>
            <person name="Dolan L."/>
            <person name="Dorantes-Acosta A.E."/>
            <person name="Eklund D.M."/>
            <person name="Florent S.N."/>
            <person name="Flores-Sandoval E."/>
            <person name="Fujiyama A."/>
            <person name="Fukuzawa H."/>
            <person name="Galik B."/>
            <person name="Grimanelli D."/>
            <person name="Grimwood J."/>
            <person name="Grossniklaus U."/>
            <person name="Hamada T."/>
            <person name="Haseloff J."/>
            <person name="Hetherington A.J."/>
            <person name="Higo A."/>
            <person name="Hirakawa Y."/>
            <person name="Hundley H.N."/>
            <person name="Ikeda Y."/>
            <person name="Inoue K."/>
            <person name="Inoue S.I."/>
            <person name="Ishida S."/>
            <person name="Jia Q."/>
            <person name="Kakita M."/>
            <person name="Kanazawa T."/>
            <person name="Kawai Y."/>
            <person name="Kawashima T."/>
            <person name="Kennedy M."/>
            <person name="Kinose K."/>
            <person name="Kinoshita T."/>
            <person name="Kohara Y."/>
            <person name="Koide E."/>
            <person name="Komatsu K."/>
            <person name="Kopischke S."/>
            <person name="Kubo M."/>
            <person name="Kyozuka J."/>
            <person name="Lagercrantz U."/>
            <person name="Lin S.S."/>
            <person name="Lindquist E."/>
            <person name="Lipzen A.M."/>
            <person name="Lu C.W."/>
            <person name="De Luna E."/>
            <person name="Martienssen R.A."/>
            <person name="Minamino N."/>
            <person name="Mizutani M."/>
            <person name="Mizutani M."/>
            <person name="Mochizuki N."/>
            <person name="Monte I."/>
            <person name="Mosher R."/>
            <person name="Nagasaki H."/>
            <person name="Nakagami H."/>
            <person name="Naramoto S."/>
            <person name="Nishitani K."/>
            <person name="Ohtani M."/>
            <person name="Okamoto T."/>
            <person name="Okumura M."/>
            <person name="Phillips J."/>
            <person name="Pollak B."/>
            <person name="Reinders A."/>
            <person name="Rovekamp M."/>
            <person name="Sano R."/>
            <person name="Sawa S."/>
            <person name="Schmid M.W."/>
            <person name="Shirakawa M."/>
            <person name="Solano R."/>
            <person name="Spunde A."/>
            <person name="Suetsugu N."/>
            <person name="Sugano S."/>
            <person name="Sugiyama A."/>
            <person name="Sun R."/>
            <person name="Suzuki Y."/>
            <person name="Takenaka M."/>
            <person name="Takezawa D."/>
            <person name="Tomogane H."/>
            <person name="Tsuzuki M."/>
            <person name="Ueda T."/>
            <person name="Umeda M."/>
            <person name="Ward J.M."/>
            <person name="Watanabe Y."/>
            <person name="Yazaki K."/>
            <person name="Yokoyama R."/>
            <person name="Yoshitake Y."/>
            <person name="Yotsui I."/>
            <person name="Zachgo S."/>
            <person name="Schmutz J."/>
        </authorList>
    </citation>
    <scope>NUCLEOTIDE SEQUENCE [LARGE SCALE GENOMIC DNA]</scope>
    <source>
        <strain evidence="7">Tak-1</strain>
    </source>
</reference>
<keyword evidence="5" id="KW-0539">Nucleus</keyword>
<evidence type="ECO:0000313" key="7">
    <source>
        <dbReference type="Proteomes" id="UP000244005"/>
    </source>
</evidence>
<dbReference type="SUPFAM" id="SSF53098">
    <property type="entry name" value="Ribonuclease H-like"/>
    <property type="match status" value="1"/>
</dbReference>
<dbReference type="AlphaFoldDB" id="A0A2R6XX54"/>
<dbReference type="OrthoDB" id="1932840at2759"/>
<evidence type="ECO:0000256" key="3">
    <source>
        <dbReference type="ARBA" id="ARBA00022771"/>
    </source>
</evidence>
<accession>A0A2R6XX54</accession>
<dbReference type="GO" id="GO:0006357">
    <property type="term" value="P:regulation of transcription by RNA polymerase II"/>
    <property type="evidence" value="ECO:0000318"/>
    <property type="project" value="GO_Central"/>
</dbReference>
<proteinExistence type="predicted"/>
<dbReference type="InterPro" id="IPR052035">
    <property type="entry name" value="ZnF_BED_domain_contain"/>
</dbReference>
<evidence type="ECO:0000256" key="2">
    <source>
        <dbReference type="ARBA" id="ARBA00022723"/>
    </source>
</evidence>
<dbReference type="PANTHER" id="PTHR46481:SF10">
    <property type="entry name" value="ZINC FINGER BED DOMAIN-CONTAINING PROTEIN 39"/>
    <property type="match status" value="1"/>
</dbReference>
<dbReference type="OMA" id="QCNLANC"/>
<dbReference type="InterPro" id="IPR012337">
    <property type="entry name" value="RNaseH-like_sf"/>
</dbReference>
<keyword evidence="2" id="KW-0479">Metal-binding</keyword>
<protein>
    <recommendedName>
        <fullName evidence="8">BED-type domain-containing protein</fullName>
    </recommendedName>
</protein>
<organism evidence="6 7">
    <name type="scientific">Marchantia polymorpha</name>
    <name type="common">Common liverwort</name>
    <name type="synonym">Marchantia aquatica</name>
    <dbReference type="NCBI Taxonomy" id="3197"/>
    <lineage>
        <taxon>Eukaryota</taxon>
        <taxon>Viridiplantae</taxon>
        <taxon>Streptophyta</taxon>
        <taxon>Embryophyta</taxon>
        <taxon>Marchantiophyta</taxon>
        <taxon>Marchantiopsida</taxon>
        <taxon>Marchantiidae</taxon>
        <taxon>Marchantiales</taxon>
        <taxon>Marchantiaceae</taxon>
        <taxon>Marchantia</taxon>
    </lineage>
</organism>
<evidence type="ECO:0000256" key="1">
    <source>
        <dbReference type="ARBA" id="ARBA00004123"/>
    </source>
</evidence>
<sequence length="388" mass="44559">MVHVLRCTFVINLRAPTCEPNVCESRAPTCEPNQCAIYEHINRVDEEQKVLLYCKYCTKTWCYFEDVFKKTGSSTSNHMKHVKSHHKRQYAGNSNALLRPMDGYLQNSSSLEKKIAATSDISDDLIREAIENVVLSEAEAFTIIESKLFLKLLKILLKCKRDNVIILKADALRNGILKRAENMRSELKKELSKSNFTIHMSLDMWTSPNQFSFLAIVIHFVGPDWTLHKKLLTFTDTTDHSGAGLAEIVQHTLEEFEIVERIGCLTMDNASNNDTLMSALENSIVDYCIREKILKTWNADDSRIQCLPHTINLSVKAFLKSLGEIDDILIDDEIPNRNDFNLIRRLRFIVKKLRSSPQQRKQFRGQCNLANCENLMLILDVSTRWNST</sequence>
<dbReference type="PANTHER" id="PTHR46481">
    <property type="entry name" value="ZINC FINGER BED DOMAIN-CONTAINING PROTEIN 4"/>
    <property type="match status" value="1"/>
</dbReference>